<reference evidence="2" key="1">
    <citation type="submission" date="2023-02" db="EMBL/GenBank/DDBJ databases">
        <title>Genome of toxic invasive species Heracleum sosnowskyi carries increased number of genes despite the absence of recent whole-genome duplications.</title>
        <authorList>
            <person name="Schelkunov M."/>
            <person name="Shtratnikova V."/>
            <person name="Makarenko M."/>
            <person name="Klepikova A."/>
            <person name="Omelchenko D."/>
            <person name="Novikova G."/>
            <person name="Obukhova E."/>
            <person name="Bogdanov V."/>
            <person name="Penin A."/>
            <person name="Logacheva M."/>
        </authorList>
    </citation>
    <scope>NUCLEOTIDE SEQUENCE</scope>
    <source>
        <strain evidence="2">Hsosn_3</strain>
        <tissue evidence="2">Leaf</tissue>
    </source>
</reference>
<keyword evidence="3" id="KW-1185">Reference proteome</keyword>
<feature type="domain" description="Sugar phosphate transporter" evidence="1">
    <location>
        <begin position="39"/>
        <end position="93"/>
    </location>
</feature>
<dbReference type="AlphaFoldDB" id="A0AAD8H291"/>
<gene>
    <name evidence="2" type="ORF">POM88_043580</name>
</gene>
<dbReference type="Pfam" id="PF03151">
    <property type="entry name" value="TPT"/>
    <property type="match status" value="1"/>
</dbReference>
<evidence type="ECO:0000313" key="2">
    <source>
        <dbReference type="EMBL" id="KAK1359106.1"/>
    </source>
</evidence>
<dbReference type="Proteomes" id="UP001237642">
    <property type="component" value="Unassembled WGS sequence"/>
</dbReference>
<dbReference type="InterPro" id="IPR004853">
    <property type="entry name" value="Sugar_P_trans_dom"/>
</dbReference>
<reference evidence="2" key="2">
    <citation type="submission" date="2023-05" db="EMBL/GenBank/DDBJ databases">
        <authorList>
            <person name="Schelkunov M.I."/>
        </authorList>
    </citation>
    <scope>NUCLEOTIDE SEQUENCE</scope>
    <source>
        <strain evidence="2">Hsosn_3</strain>
        <tissue evidence="2">Leaf</tissue>
    </source>
</reference>
<sequence>MDSGLYLWLCCHPPSSLLALSSSSPDYHCLWKCSRWYNSKCKSVNKELLGLLTPVAACHTVGHFMSNVSFAAVAVSFTHTIKGCCFMIPISVLEQKDHQRLQEEKSMRMVLERAMGRASSTLSPGHRH</sequence>
<protein>
    <recommendedName>
        <fullName evidence="1">Sugar phosphate transporter domain-containing protein</fullName>
    </recommendedName>
</protein>
<name>A0AAD8H291_9APIA</name>
<evidence type="ECO:0000259" key="1">
    <source>
        <dbReference type="Pfam" id="PF03151"/>
    </source>
</evidence>
<dbReference type="EMBL" id="JAUIZM010000010">
    <property type="protein sequence ID" value="KAK1359106.1"/>
    <property type="molecule type" value="Genomic_DNA"/>
</dbReference>
<accession>A0AAD8H291</accession>
<evidence type="ECO:0000313" key="3">
    <source>
        <dbReference type="Proteomes" id="UP001237642"/>
    </source>
</evidence>
<organism evidence="2 3">
    <name type="scientific">Heracleum sosnowskyi</name>
    <dbReference type="NCBI Taxonomy" id="360622"/>
    <lineage>
        <taxon>Eukaryota</taxon>
        <taxon>Viridiplantae</taxon>
        <taxon>Streptophyta</taxon>
        <taxon>Embryophyta</taxon>
        <taxon>Tracheophyta</taxon>
        <taxon>Spermatophyta</taxon>
        <taxon>Magnoliopsida</taxon>
        <taxon>eudicotyledons</taxon>
        <taxon>Gunneridae</taxon>
        <taxon>Pentapetalae</taxon>
        <taxon>asterids</taxon>
        <taxon>campanulids</taxon>
        <taxon>Apiales</taxon>
        <taxon>Apiaceae</taxon>
        <taxon>Apioideae</taxon>
        <taxon>apioid superclade</taxon>
        <taxon>Tordylieae</taxon>
        <taxon>Tordyliinae</taxon>
        <taxon>Heracleum</taxon>
    </lineage>
</organism>
<comment type="caution">
    <text evidence="2">The sequence shown here is derived from an EMBL/GenBank/DDBJ whole genome shotgun (WGS) entry which is preliminary data.</text>
</comment>
<proteinExistence type="predicted"/>